<dbReference type="AlphaFoldDB" id="A0A9J7N3J1"/>
<dbReference type="OMA" id="HWVMFVM"/>
<feature type="transmembrane region" description="Helical" evidence="6">
    <location>
        <begin position="162"/>
        <end position="181"/>
    </location>
</feature>
<evidence type="ECO:0000256" key="6">
    <source>
        <dbReference type="SAM" id="Phobius"/>
    </source>
</evidence>
<dbReference type="KEGG" id="bfo:118425617"/>
<reference evidence="9" key="2">
    <citation type="submission" date="2025-08" db="UniProtKB">
        <authorList>
            <consortium name="RefSeq"/>
        </authorList>
    </citation>
    <scope>IDENTIFICATION</scope>
    <source>
        <strain evidence="9">S238N-H82</strain>
        <tissue evidence="9">Testes</tissue>
    </source>
</reference>
<feature type="transmembrane region" description="Helical" evidence="6">
    <location>
        <begin position="64"/>
        <end position="88"/>
    </location>
</feature>
<name>A0A9J7N3J1_BRAFL</name>
<dbReference type="InterPro" id="IPR008253">
    <property type="entry name" value="Marvel"/>
</dbReference>
<dbReference type="PROSITE" id="PS51225">
    <property type="entry name" value="MARVEL"/>
    <property type="match status" value="1"/>
</dbReference>
<sequence>MSVVRLQRQCLSLYFVYSRFHDDRSNFTVRLIFAHLFGLQYSELEFFNAQLNVRRQVMNLDVNLTLKIAELAFGLLGWAILASVHSMFAWGGQHWVMFVMVTTWLISLALLVLEKTKYFYNRKVSLVYAVTAALLYVTAAIVQCVNADRWRSWTVVVVGVVYQRQAVAAAFAVVTAIIYCVDAIMTFKGQHVQVAVK</sequence>
<evidence type="ECO:0000313" key="9">
    <source>
        <dbReference type="RefSeq" id="XP_035690471.1"/>
    </source>
</evidence>
<proteinExistence type="predicted"/>
<dbReference type="InterPro" id="IPR050578">
    <property type="entry name" value="MARVEL-CKLF_proteins"/>
</dbReference>
<keyword evidence="4 5" id="KW-0472">Membrane</keyword>
<dbReference type="GeneID" id="118425617"/>
<reference evidence="8" key="1">
    <citation type="journal article" date="2020" name="Nat. Ecol. Evol.">
        <title>Deeply conserved synteny resolves early events in vertebrate evolution.</title>
        <authorList>
            <person name="Simakov O."/>
            <person name="Marletaz F."/>
            <person name="Yue J.X."/>
            <person name="O'Connell B."/>
            <person name="Jenkins J."/>
            <person name="Brandt A."/>
            <person name="Calef R."/>
            <person name="Tung C.H."/>
            <person name="Huang T.K."/>
            <person name="Schmutz J."/>
            <person name="Satoh N."/>
            <person name="Yu J.K."/>
            <person name="Putnam N.H."/>
            <person name="Green R.E."/>
            <person name="Rokhsar D.S."/>
        </authorList>
    </citation>
    <scope>NUCLEOTIDE SEQUENCE [LARGE SCALE GENOMIC DNA]</scope>
    <source>
        <strain evidence="8">S238N-H82</strain>
    </source>
</reference>
<evidence type="ECO:0000256" key="2">
    <source>
        <dbReference type="ARBA" id="ARBA00022692"/>
    </source>
</evidence>
<keyword evidence="2 5" id="KW-0812">Transmembrane</keyword>
<evidence type="ECO:0000256" key="1">
    <source>
        <dbReference type="ARBA" id="ARBA00004141"/>
    </source>
</evidence>
<evidence type="ECO:0000256" key="3">
    <source>
        <dbReference type="ARBA" id="ARBA00022989"/>
    </source>
</evidence>
<evidence type="ECO:0000256" key="4">
    <source>
        <dbReference type="ARBA" id="ARBA00023136"/>
    </source>
</evidence>
<evidence type="ECO:0000313" key="8">
    <source>
        <dbReference type="Proteomes" id="UP000001554"/>
    </source>
</evidence>
<comment type="subcellular location">
    <subcellularLocation>
        <location evidence="1">Membrane</location>
        <topology evidence="1">Multi-pass membrane protein</topology>
    </subcellularLocation>
</comment>
<organism evidence="8 9">
    <name type="scientific">Branchiostoma floridae</name>
    <name type="common">Florida lancelet</name>
    <name type="synonym">Amphioxus</name>
    <dbReference type="NCBI Taxonomy" id="7739"/>
    <lineage>
        <taxon>Eukaryota</taxon>
        <taxon>Metazoa</taxon>
        <taxon>Chordata</taxon>
        <taxon>Cephalochordata</taxon>
        <taxon>Leptocardii</taxon>
        <taxon>Amphioxiformes</taxon>
        <taxon>Branchiostomatidae</taxon>
        <taxon>Branchiostoma</taxon>
    </lineage>
</organism>
<keyword evidence="8" id="KW-1185">Reference proteome</keyword>
<evidence type="ECO:0000256" key="5">
    <source>
        <dbReference type="PROSITE-ProRule" id="PRU00581"/>
    </source>
</evidence>
<gene>
    <name evidence="9" type="primary">LOC118425617</name>
</gene>
<keyword evidence="3 6" id="KW-1133">Transmembrane helix</keyword>
<dbReference type="Proteomes" id="UP000001554">
    <property type="component" value="Chromosome 11"/>
</dbReference>
<dbReference type="PANTHER" id="PTHR22776:SF97">
    <property type="entry name" value="RE01453P"/>
    <property type="match status" value="1"/>
</dbReference>
<dbReference type="OrthoDB" id="10393676at2759"/>
<feature type="transmembrane region" description="Helical" evidence="6">
    <location>
        <begin position="125"/>
        <end position="142"/>
    </location>
</feature>
<accession>A0A9J7N3J1</accession>
<dbReference type="RefSeq" id="XP_035690471.1">
    <property type="nucleotide sequence ID" value="XM_035834578.1"/>
</dbReference>
<evidence type="ECO:0000259" key="7">
    <source>
        <dbReference type="PROSITE" id="PS51225"/>
    </source>
</evidence>
<protein>
    <submittedName>
        <fullName evidence="9">Plasmolipin-like</fullName>
    </submittedName>
</protein>
<dbReference type="Pfam" id="PF01284">
    <property type="entry name" value="MARVEL"/>
    <property type="match status" value="1"/>
</dbReference>
<feature type="domain" description="MARVEL" evidence="7">
    <location>
        <begin position="58"/>
        <end position="191"/>
    </location>
</feature>
<feature type="transmembrane region" description="Helical" evidence="6">
    <location>
        <begin position="94"/>
        <end position="113"/>
    </location>
</feature>
<dbReference type="GO" id="GO:0016020">
    <property type="term" value="C:membrane"/>
    <property type="evidence" value="ECO:0000318"/>
    <property type="project" value="GO_Central"/>
</dbReference>
<dbReference type="PANTHER" id="PTHR22776">
    <property type="entry name" value="MARVEL-CONTAINING POTENTIAL LIPID RAFT-ASSOCIATED PROTEIN"/>
    <property type="match status" value="1"/>
</dbReference>